<dbReference type="AlphaFoldDB" id="A0A9D1A2Y4"/>
<gene>
    <name evidence="2" type="ORF">IAB28_01140</name>
</gene>
<evidence type="ECO:0000259" key="1">
    <source>
        <dbReference type="Pfam" id="PF20020"/>
    </source>
</evidence>
<reference evidence="2" key="1">
    <citation type="submission" date="2020-10" db="EMBL/GenBank/DDBJ databases">
        <authorList>
            <person name="Gilroy R."/>
        </authorList>
    </citation>
    <scope>NUCLEOTIDE SEQUENCE</scope>
    <source>
        <strain evidence="2">CHK180-2868</strain>
    </source>
</reference>
<dbReference type="Pfam" id="PF20020">
    <property type="entry name" value="DUF6431"/>
    <property type="match status" value="1"/>
</dbReference>
<name>A0A9D1A2Y4_9FIRM</name>
<organism evidence="2 3">
    <name type="scientific">Candidatus Copromonas faecavium</name>
    <name type="common">nom. illeg.</name>
    <dbReference type="NCBI Taxonomy" id="2840740"/>
    <lineage>
        <taxon>Bacteria</taxon>
        <taxon>Bacillati</taxon>
        <taxon>Bacillota</taxon>
        <taxon>Clostridia</taxon>
        <taxon>Lachnospirales</taxon>
        <taxon>Lachnospiraceae</taxon>
        <taxon>Candidatus Copromonas (nom. illeg.)</taxon>
    </lineage>
</organism>
<evidence type="ECO:0000313" key="2">
    <source>
        <dbReference type="EMBL" id="HIR04565.1"/>
    </source>
</evidence>
<protein>
    <recommendedName>
        <fullName evidence="1">DUF6431 domain-containing protein</fullName>
    </recommendedName>
</protein>
<comment type="caution">
    <text evidence="2">The sequence shown here is derived from an EMBL/GenBank/DDBJ whole genome shotgun (WGS) entry which is preliminary data.</text>
</comment>
<evidence type="ECO:0000313" key="3">
    <source>
        <dbReference type="Proteomes" id="UP000824250"/>
    </source>
</evidence>
<feature type="domain" description="DUF6431" evidence="1">
    <location>
        <begin position="26"/>
        <end position="105"/>
    </location>
</feature>
<accession>A0A9D1A2Y4</accession>
<sequence length="114" mass="13272">MIILKTYQIVTRNGIFYAVSTEPRFCPCCHGPVKVRDSKRRQLIYSNGIQTFRLRRLKCQQCGALHLEIPDLIIPHKHYSREIIESAINGSLSSCPAENSTIYRWSRELKSRHK</sequence>
<proteinExistence type="predicted"/>
<reference evidence="2" key="2">
    <citation type="journal article" date="2021" name="PeerJ">
        <title>Extensive microbial diversity within the chicken gut microbiome revealed by metagenomics and culture.</title>
        <authorList>
            <person name="Gilroy R."/>
            <person name="Ravi A."/>
            <person name="Getino M."/>
            <person name="Pursley I."/>
            <person name="Horton D.L."/>
            <person name="Alikhan N.F."/>
            <person name="Baker D."/>
            <person name="Gharbi K."/>
            <person name="Hall N."/>
            <person name="Watson M."/>
            <person name="Adriaenssens E.M."/>
            <person name="Foster-Nyarko E."/>
            <person name="Jarju S."/>
            <person name="Secka A."/>
            <person name="Antonio M."/>
            <person name="Oren A."/>
            <person name="Chaudhuri R.R."/>
            <person name="La Ragione R."/>
            <person name="Hildebrand F."/>
            <person name="Pallen M.J."/>
        </authorList>
    </citation>
    <scope>NUCLEOTIDE SEQUENCE</scope>
    <source>
        <strain evidence="2">CHK180-2868</strain>
    </source>
</reference>
<dbReference type="Proteomes" id="UP000824250">
    <property type="component" value="Unassembled WGS sequence"/>
</dbReference>
<dbReference type="InterPro" id="IPR045536">
    <property type="entry name" value="DUF6431"/>
</dbReference>
<dbReference type="EMBL" id="DVGC01000006">
    <property type="protein sequence ID" value="HIR04565.1"/>
    <property type="molecule type" value="Genomic_DNA"/>
</dbReference>